<evidence type="ECO:0000256" key="2">
    <source>
        <dbReference type="ARBA" id="ARBA00023329"/>
    </source>
</evidence>
<dbReference type="PANTHER" id="PTHR13196:SF14">
    <property type="entry name" value="UDENN DOMAIN-CONTAINING PROTEIN"/>
    <property type="match status" value="1"/>
</dbReference>
<keyword evidence="2" id="KW-0968">Cytoplasmic vesicle</keyword>
<evidence type="ECO:0000256" key="3">
    <source>
        <dbReference type="SAM" id="MobiDB-lite"/>
    </source>
</evidence>
<gene>
    <name evidence="5" type="ORF">PoB_002719000</name>
</gene>
<sequence>MGSRIREKAERLFEVFLEVAKPDGEGEVPFVVQQFPEEYDDKEALAMIPKFTFPCESDSSKVDHFSFVLTDVDSMFRFGYCRHSTGHQTCLCIVSWLPWCEIFYKMLDLLAELTNRSEQDQVKDFLQAAYSHEVPASKVPVTIVSNDEMFNFTAPDPNSLPSIPGSRYLNEYYNAVDTFNMMHIFASMLHERRIYMTSKKLSRLTSCVFAAEALLYPMHWQHIFIPVLPSYLIEYLSSPIPYLIGVHGNLIPKLTEYRVDVADAVVVDLDNNTVTTEYEDLANLPEDVANSLKKDLKAETLRVSMLKTGDAISMAFLKALVRLIGGYRDALKFRPGEPITFDPKAFVQSRPSQSTQAFLEGMLSLQIFMQFIHGRLEILNAGIGFKDIFEQQATLYADKLNSQSGYEKWLEIAKKKSKNGFMGVKVKAAPMMSTAVNSLKEQSKRAMTKISGLTDNEDKKGGHFKPTGGVVHSKHGKGRPYSTIDGSAPKSERPPRPPPPSNGYKSKTDSLIRPQSINMRSSCVEKEESHDDSQLRLSYHRMDMSLMEDTDIQAAMLRSASAEILPSEVSRHYWSLLWVKGVYSVRSVVSRHC</sequence>
<organism evidence="5 6">
    <name type="scientific">Plakobranchus ocellatus</name>
    <dbReference type="NCBI Taxonomy" id="259542"/>
    <lineage>
        <taxon>Eukaryota</taxon>
        <taxon>Metazoa</taxon>
        <taxon>Spiralia</taxon>
        <taxon>Lophotrochozoa</taxon>
        <taxon>Mollusca</taxon>
        <taxon>Gastropoda</taxon>
        <taxon>Heterobranchia</taxon>
        <taxon>Euthyneura</taxon>
        <taxon>Panpulmonata</taxon>
        <taxon>Sacoglossa</taxon>
        <taxon>Placobranchoidea</taxon>
        <taxon>Plakobranchidae</taxon>
        <taxon>Plakobranchus</taxon>
    </lineage>
</organism>
<dbReference type="Gene3D" id="3.30.450.200">
    <property type="match status" value="1"/>
</dbReference>
<dbReference type="GO" id="GO:0006897">
    <property type="term" value="P:endocytosis"/>
    <property type="evidence" value="ECO:0007669"/>
    <property type="project" value="TreeGrafter"/>
</dbReference>
<dbReference type="Gene3D" id="3.40.50.11500">
    <property type="match status" value="1"/>
</dbReference>
<dbReference type="FunFam" id="3.30.450.200:FF:000003">
    <property type="entry name" value="DENN domain containing 1A"/>
    <property type="match status" value="1"/>
</dbReference>
<dbReference type="GO" id="GO:0005085">
    <property type="term" value="F:guanyl-nucleotide exchange factor activity"/>
    <property type="evidence" value="ECO:0007669"/>
    <property type="project" value="InterPro"/>
</dbReference>
<dbReference type="GO" id="GO:1901981">
    <property type="term" value="F:phosphatidylinositol phosphate binding"/>
    <property type="evidence" value="ECO:0007669"/>
    <property type="project" value="TreeGrafter"/>
</dbReference>
<dbReference type="Pfam" id="PF02141">
    <property type="entry name" value="DENN"/>
    <property type="match status" value="1"/>
</dbReference>
<dbReference type="InterPro" id="IPR005112">
    <property type="entry name" value="dDENN_dom"/>
</dbReference>
<name>A0AAV3ZXT3_9GAST</name>
<dbReference type="InterPro" id="IPR040032">
    <property type="entry name" value="DENND1A/B/C"/>
</dbReference>
<reference evidence="5 6" key="1">
    <citation type="journal article" date="2021" name="Elife">
        <title>Chloroplast acquisition without the gene transfer in kleptoplastic sea slugs, Plakobranchus ocellatus.</title>
        <authorList>
            <person name="Maeda T."/>
            <person name="Takahashi S."/>
            <person name="Yoshida T."/>
            <person name="Shimamura S."/>
            <person name="Takaki Y."/>
            <person name="Nagai Y."/>
            <person name="Toyoda A."/>
            <person name="Suzuki Y."/>
            <person name="Arimoto A."/>
            <person name="Ishii H."/>
            <person name="Satoh N."/>
            <person name="Nishiyama T."/>
            <person name="Hasebe M."/>
            <person name="Maruyama T."/>
            <person name="Minagawa J."/>
            <person name="Obokata J."/>
            <person name="Shigenobu S."/>
        </authorList>
    </citation>
    <scope>NUCLEOTIDE SEQUENCE [LARGE SCALE GENOMIC DNA]</scope>
</reference>
<dbReference type="FunFam" id="3.40.50.11500:FF:000004">
    <property type="entry name" value="DENN domain-containing protein 2C isoform X1"/>
    <property type="match status" value="1"/>
</dbReference>
<comment type="caution">
    <text evidence="5">The sequence shown here is derived from an EMBL/GenBank/DDBJ whole genome shotgun (WGS) entry which is preliminary data.</text>
</comment>
<dbReference type="GO" id="GO:0032456">
    <property type="term" value="P:endocytic recycling"/>
    <property type="evidence" value="ECO:0007669"/>
    <property type="project" value="TreeGrafter"/>
</dbReference>
<dbReference type="Pfam" id="PF03456">
    <property type="entry name" value="uDENN"/>
    <property type="match status" value="1"/>
</dbReference>
<dbReference type="Pfam" id="PF03455">
    <property type="entry name" value="dDENN"/>
    <property type="match status" value="1"/>
</dbReference>
<evidence type="ECO:0000256" key="1">
    <source>
        <dbReference type="ARBA" id="ARBA00004132"/>
    </source>
</evidence>
<dbReference type="GO" id="GO:0005829">
    <property type="term" value="C:cytosol"/>
    <property type="evidence" value="ECO:0007669"/>
    <property type="project" value="TreeGrafter"/>
</dbReference>
<evidence type="ECO:0000313" key="6">
    <source>
        <dbReference type="Proteomes" id="UP000735302"/>
    </source>
</evidence>
<evidence type="ECO:0000313" key="5">
    <source>
        <dbReference type="EMBL" id="GFO00685.1"/>
    </source>
</evidence>
<keyword evidence="6" id="KW-1185">Reference proteome</keyword>
<dbReference type="SMART" id="SM00799">
    <property type="entry name" value="DENN"/>
    <property type="match status" value="1"/>
</dbReference>
<dbReference type="PROSITE" id="PS50211">
    <property type="entry name" value="DENN"/>
    <property type="match status" value="1"/>
</dbReference>
<dbReference type="SMART" id="SM00801">
    <property type="entry name" value="dDENN"/>
    <property type="match status" value="1"/>
</dbReference>
<dbReference type="InterPro" id="IPR043153">
    <property type="entry name" value="DENN_C"/>
</dbReference>
<dbReference type="PANTHER" id="PTHR13196">
    <property type="entry name" value="DENN DOMAIN-CONTAINING"/>
    <property type="match status" value="1"/>
</dbReference>
<dbReference type="InterPro" id="IPR001194">
    <property type="entry name" value="cDENN_dom"/>
</dbReference>
<dbReference type="InterPro" id="IPR005113">
    <property type="entry name" value="uDENN_dom"/>
</dbReference>
<comment type="subcellular location">
    <subcellularLocation>
        <location evidence="1">Cytoplasmic vesicle</location>
        <location evidence="1">Clathrin-coated vesicle</location>
    </subcellularLocation>
</comment>
<feature type="region of interest" description="Disordered" evidence="3">
    <location>
        <begin position="441"/>
        <end position="512"/>
    </location>
</feature>
<protein>
    <submittedName>
        <fullName evidence="5">DENN domain-containing protein 1a</fullName>
    </submittedName>
</protein>
<dbReference type="SMART" id="SM00800">
    <property type="entry name" value="uDENN"/>
    <property type="match status" value="1"/>
</dbReference>
<dbReference type="EMBL" id="BLXT01003136">
    <property type="protein sequence ID" value="GFO00685.1"/>
    <property type="molecule type" value="Genomic_DNA"/>
</dbReference>
<dbReference type="InterPro" id="IPR037516">
    <property type="entry name" value="Tripartite_DENN"/>
</dbReference>
<dbReference type="Proteomes" id="UP000735302">
    <property type="component" value="Unassembled WGS sequence"/>
</dbReference>
<feature type="domain" description="UDENN" evidence="4">
    <location>
        <begin position="13"/>
        <end position="382"/>
    </location>
</feature>
<proteinExistence type="predicted"/>
<accession>A0AAV3ZXT3</accession>
<dbReference type="AlphaFoldDB" id="A0AAV3ZXT3"/>
<evidence type="ECO:0000259" key="4">
    <source>
        <dbReference type="PROSITE" id="PS50211"/>
    </source>
</evidence>
<dbReference type="Gene3D" id="6.10.140.1000">
    <property type="match status" value="1"/>
</dbReference>
<dbReference type="GO" id="GO:0030136">
    <property type="term" value="C:clathrin-coated vesicle"/>
    <property type="evidence" value="ECO:0007669"/>
    <property type="project" value="UniProtKB-SubCell"/>
</dbReference>